<reference evidence="1 2" key="1">
    <citation type="submission" date="2021-03" db="EMBL/GenBank/DDBJ databases">
        <title>Genomic Encyclopedia of Type Strains, Phase IV (KMG-IV): sequencing the most valuable type-strain genomes for metagenomic binning, comparative biology and taxonomic classification.</title>
        <authorList>
            <person name="Goeker M."/>
        </authorList>
    </citation>
    <scope>NUCLEOTIDE SEQUENCE [LARGE SCALE GENOMIC DNA]</scope>
    <source>
        <strain evidence="1 2">DSM 26427</strain>
    </source>
</reference>
<keyword evidence="2" id="KW-1185">Reference proteome</keyword>
<name>A0ABS4EPN6_9HYPH</name>
<protein>
    <submittedName>
        <fullName evidence="1">Uncharacterized protein</fullName>
    </submittedName>
</protein>
<organism evidence="1 2">
    <name type="scientific">Rhizobium herbae</name>
    <dbReference type="NCBI Taxonomy" id="508661"/>
    <lineage>
        <taxon>Bacteria</taxon>
        <taxon>Pseudomonadati</taxon>
        <taxon>Pseudomonadota</taxon>
        <taxon>Alphaproteobacteria</taxon>
        <taxon>Hyphomicrobiales</taxon>
        <taxon>Rhizobiaceae</taxon>
        <taxon>Rhizobium/Agrobacterium group</taxon>
        <taxon>Rhizobium</taxon>
    </lineage>
</organism>
<accession>A0ABS4EPN6</accession>
<comment type="caution">
    <text evidence="1">The sequence shown here is derived from an EMBL/GenBank/DDBJ whole genome shotgun (WGS) entry which is preliminary data.</text>
</comment>
<dbReference type="EMBL" id="JAGGJV010000006">
    <property type="protein sequence ID" value="MBP1859909.1"/>
    <property type="molecule type" value="Genomic_DNA"/>
</dbReference>
<proteinExistence type="predicted"/>
<sequence length="95" mass="10731">MQINHAKFNDVPELDRCQSSPLRLAGAQNGLRKARRLIPAELLGYLTTILRLVWLGSEVLALADHRSRDETRGRRMGHVDGCQAVAHARERWHPG</sequence>
<dbReference type="Proteomes" id="UP000823786">
    <property type="component" value="Unassembled WGS sequence"/>
</dbReference>
<evidence type="ECO:0000313" key="1">
    <source>
        <dbReference type="EMBL" id="MBP1859909.1"/>
    </source>
</evidence>
<gene>
    <name evidence="1" type="ORF">J2Z75_003430</name>
</gene>
<evidence type="ECO:0000313" key="2">
    <source>
        <dbReference type="Proteomes" id="UP000823786"/>
    </source>
</evidence>